<keyword evidence="1" id="KW-1133">Transmembrane helix</keyword>
<evidence type="ECO:0000313" key="2">
    <source>
        <dbReference type="EMBL" id="KAL0155136.1"/>
    </source>
</evidence>
<dbReference type="Proteomes" id="UP001529510">
    <property type="component" value="Unassembled WGS sequence"/>
</dbReference>
<keyword evidence="3" id="KW-1185">Reference proteome</keyword>
<protein>
    <submittedName>
        <fullName evidence="2">Uncharacterized protein</fullName>
    </submittedName>
</protein>
<reference evidence="2 3" key="1">
    <citation type="submission" date="2024-05" db="EMBL/GenBank/DDBJ databases">
        <title>Genome sequencing and assembly of Indian major carp, Cirrhinus mrigala (Hamilton, 1822).</title>
        <authorList>
            <person name="Mohindra V."/>
            <person name="Chowdhury L.M."/>
            <person name="Lal K."/>
            <person name="Jena J.K."/>
        </authorList>
    </citation>
    <scope>NUCLEOTIDE SEQUENCE [LARGE SCALE GENOMIC DNA]</scope>
    <source>
        <strain evidence="2">CM1030</strain>
        <tissue evidence="2">Blood</tissue>
    </source>
</reference>
<feature type="transmembrane region" description="Helical" evidence="1">
    <location>
        <begin position="78"/>
        <end position="102"/>
    </location>
</feature>
<proteinExistence type="predicted"/>
<sequence>SPWASWLEDPLSPPWLLAPSSPPWPGSPLAPPGSLVRFGLVWTILRLGTPLLRLRLVPPSLRVHLDPLLSSSTTASRMYTFASVASAIGSTSALQILLVTLAHRLSVSASGSSTTCSAAVCQPPGVVNPSSSMAPPSIGSTVGRHHGCGMGLTWLLLLQVPPVVFLAPSSVWSALVPPWLLPLSSPPLTLFVILLPGVSPPPEPPPKFPPIRPSVVSTVWGRVFQEGGDMSGIWICFVVVPLYGHIPVFV</sequence>
<dbReference type="EMBL" id="JAMKFB020000025">
    <property type="protein sequence ID" value="KAL0155136.1"/>
    <property type="molecule type" value="Genomic_DNA"/>
</dbReference>
<dbReference type="AlphaFoldDB" id="A0ABD0N2T4"/>
<feature type="non-terminal residue" evidence="2">
    <location>
        <position position="1"/>
    </location>
</feature>
<gene>
    <name evidence="2" type="ORF">M9458_049399</name>
</gene>
<keyword evidence="1" id="KW-0472">Membrane</keyword>
<evidence type="ECO:0000256" key="1">
    <source>
        <dbReference type="SAM" id="Phobius"/>
    </source>
</evidence>
<comment type="caution">
    <text evidence="2">The sequence shown here is derived from an EMBL/GenBank/DDBJ whole genome shotgun (WGS) entry which is preliminary data.</text>
</comment>
<feature type="transmembrane region" description="Helical" evidence="1">
    <location>
        <begin position="154"/>
        <end position="173"/>
    </location>
</feature>
<accession>A0ABD0N2T4</accession>
<name>A0ABD0N2T4_CIRMR</name>
<keyword evidence="1" id="KW-0812">Transmembrane</keyword>
<evidence type="ECO:0000313" key="3">
    <source>
        <dbReference type="Proteomes" id="UP001529510"/>
    </source>
</evidence>
<organism evidence="2 3">
    <name type="scientific">Cirrhinus mrigala</name>
    <name type="common">Mrigala</name>
    <dbReference type="NCBI Taxonomy" id="683832"/>
    <lineage>
        <taxon>Eukaryota</taxon>
        <taxon>Metazoa</taxon>
        <taxon>Chordata</taxon>
        <taxon>Craniata</taxon>
        <taxon>Vertebrata</taxon>
        <taxon>Euteleostomi</taxon>
        <taxon>Actinopterygii</taxon>
        <taxon>Neopterygii</taxon>
        <taxon>Teleostei</taxon>
        <taxon>Ostariophysi</taxon>
        <taxon>Cypriniformes</taxon>
        <taxon>Cyprinidae</taxon>
        <taxon>Labeoninae</taxon>
        <taxon>Labeonini</taxon>
        <taxon>Cirrhinus</taxon>
    </lineage>
</organism>